<evidence type="ECO:0000313" key="2">
    <source>
        <dbReference type="EMBL" id="KAF5561737.1"/>
    </source>
</evidence>
<dbReference type="OrthoDB" id="2420608at2759"/>
<protein>
    <submittedName>
        <fullName evidence="2">Myb-like DNA binding domain-containing protein</fullName>
    </submittedName>
</protein>
<feature type="region of interest" description="Disordered" evidence="1">
    <location>
        <begin position="1"/>
        <end position="22"/>
    </location>
</feature>
<dbReference type="GO" id="GO:0046982">
    <property type="term" value="F:protein heterodimerization activity"/>
    <property type="evidence" value="ECO:0007669"/>
    <property type="project" value="InterPro"/>
</dbReference>
<sequence length="176" mass="19678">MSDVTLNEDPCSKDKRSKAEKEYKKEIARIFAKYNKDFRDTGDEISMETGEIVVDNGHLRGMSDKMPDKDVWVLSGDTGDWGLGSTDWTENTPSPQSEAEPANDDSQDEERPEDNVEACANSMKSPEACDGSKPDDRVRIRKGINTRKSRLSNEVAWLGKKPQGGFLQLHKPSKKA</sequence>
<dbReference type="EMBL" id="JAAOAQ010000205">
    <property type="protein sequence ID" value="KAF5561737.1"/>
    <property type="molecule type" value="Genomic_DNA"/>
</dbReference>
<dbReference type="GO" id="GO:0005634">
    <property type="term" value="C:nucleus"/>
    <property type="evidence" value="ECO:0007669"/>
    <property type="project" value="InterPro"/>
</dbReference>
<dbReference type="Pfam" id="PF10384">
    <property type="entry name" value="Scm3"/>
    <property type="match status" value="1"/>
</dbReference>
<feature type="region of interest" description="Disordered" evidence="1">
    <location>
        <begin position="70"/>
        <end position="146"/>
    </location>
</feature>
<feature type="compositionally biased region" description="Basic and acidic residues" evidence="1">
    <location>
        <begin position="10"/>
        <end position="22"/>
    </location>
</feature>
<name>A0A8H5JVV6_9HYPO</name>
<dbReference type="PANTHER" id="PTHR15992">
    <property type="entry name" value="HOLLIDAY JUNCTION RECOGNITION PROTEIN"/>
    <property type="match status" value="1"/>
</dbReference>
<comment type="caution">
    <text evidence="2">The sequence shown here is derived from an EMBL/GenBank/DDBJ whole genome shotgun (WGS) entry which is preliminary data.</text>
</comment>
<dbReference type="GO" id="GO:0042393">
    <property type="term" value="F:histone binding"/>
    <property type="evidence" value="ECO:0007669"/>
    <property type="project" value="InterPro"/>
</dbReference>
<dbReference type="Proteomes" id="UP000582016">
    <property type="component" value="Unassembled WGS sequence"/>
</dbReference>
<dbReference type="PANTHER" id="PTHR15992:SF5">
    <property type="entry name" value="HOLLIDAY JUNCTION RECOGNITION PROTEIN"/>
    <property type="match status" value="1"/>
</dbReference>
<gene>
    <name evidence="2" type="ORF">FPHYL_6041</name>
</gene>
<evidence type="ECO:0000256" key="1">
    <source>
        <dbReference type="SAM" id="MobiDB-lite"/>
    </source>
</evidence>
<dbReference type="Gene3D" id="1.10.20.10">
    <property type="entry name" value="Histone, subunit A"/>
    <property type="match status" value="1"/>
</dbReference>
<evidence type="ECO:0000313" key="3">
    <source>
        <dbReference type="Proteomes" id="UP000582016"/>
    </source>
</evidence>
<feature type="compositionally biased region" description="Acidic residues" evidence="1">
    <location>
        <begin position="101"/>
        <end position="116"/>
    </location>
</feature>
<accession>A0A8H5JVV6</accession>
<organism evidence="2 3">
    <name type="scientific">Fusarium phyllophilum</name>
    <dbReference type="NCBI Taxonomy" id="47803"/>
    <lineage>
        <taxon>Eukaryota</taxon>
        <taxon>Fungi</taxon>
        <taxon>Dikarya</taxon>
        <taxon>Ascomycota</taxon>
        <taxon>Pezizomycotina</taxon>
        <taxon>Sordariomycetes</taxon>
        <taxon>Hypocreomycetidae</taxon>
        <taxon>Hypocreales</taxon>
        <taxon>Nectriaceae</taxon>
        <taxon>Fusarium</taxon>
        <taxon>Fusarium fujikuroi species complex</taxon>
    </lineage>
</organism>
<reference evidence="2 3" key="1">
    <citation type="submission" date="2020-05" db="EMBL/GenBank/DDBJ databases">
        <title>Identification and distribution of gene clusters putatively required for synthesis of sphingolipid metabolism inhibitors in phylogenetically diverse species of the filamentous fungus Fusarium.</title>
        <authorList>
            <person name="Kim H.-S."/>
            <person name="Busman M."/>
            <person name="Brown D.W."/>
            <person name="Divon H."/>
            <person name="Uhlig S."/>
            <person name="Proctor R.H."/>
        </authorList>
    </citation>
    <scope>NUCLEOTIDE SEQUENCE [LARGE SCALE GENOMIC DNA]</scope>
    <source>
        <strain evidence="2 3">NRRL 13617</strain>
    </source>
</reference>
<proteinExistence type="predicted"/>
<dbReference type="InterPro" id="IPR009072">
    <property type="entry name" value="Histone-fold"/>
</dbReference>
<dbReference type="AlphaFoldDB" id="A0A8H5JVV6"/>
<feature type="compositionally biased region" description="Polar residues" evidence="1">
    <location>
        <begin position="86"/>
        <end position="97"/>
    </location>
</feature>
<dbReference type="InterPro" id="IPR018465">
    <property type="entry name" value="Scm3/HJURP"/>
</dbReference>
<keyword evidence="3" id="KW-1185">Reference proteome</keyword>